<dbReference type="GO" id="GO:0005829">
    <property type="term" value="C:cytosol"/>
    <property type="evidence" value="ECO:0007669"/>
    <property type="project" value="TreeGrafter"/>
</dbReference>
<evidence type="ECO:0000313" key="3">
    <source>
        <dbReference type="Proteomes" id="UP000009080"/>
    </source>
</evidence>
<dbReference type="PANTHER" id="PTHR30327">
    <property type="entry name" value="UNCHARACTERIZED PROTEIN YQGE"/>
    <property type="match status" value="1"/>
</dbReference>
<organism evidence="2 3">
    <name type="scientific">Teredinibacter turnerae (strain ATCC 39867 / T7901)</name>
    <dbReference type="NCBI Taxonomy" id="377629"/>
    <lineage>
        <taxon>Bacteria</taxon>
        <taxon>Pseudomonadati</taxon>
        <taxon>Pseudomonadota</taxon>
        <taxon>Gammaproteobacteria</taxon>
        <taxon>Cellvibrionales</taxon>
        <taxon>Cellvibrionaceae</taxon>
        <taxon>Teredinibacter</taxon>
    </lineage>
</organism>
<dbReference type="OrthoDB" id="9807486at2"/>
<evidence type="ECO:0000313" key="2">
    <source>
        <dbReference type="EMBL" id="ACR13960.1"/>
    </source>
</evidence>
<dbReference type="KEGG" id="ttu:TERTU_1687"/>
<comment type="similarity">
    <text evidence="1">Belongs to the UPF0301 (AlgH) family.</text>
</comment>
<dbReference type="PANTHER" id="PTHR30327:SF1">
    <property type="entry name" value="UPF0301 PROTEIN YQGE"/>
    <property type="match status" value="1"/>
</dbReference>
<dbReference type="Pfam" id="PF02622">
    <property type="entry name" value="DUF179"/>
    <property type="match status" value="1"/>
</dbReference>
<sequence length="192" mass="20971">MSGFLTDNVLIANPATTDLPQFAASAEKLIYVVHHGDDGAVGVCLNEYFGKPLADFSEQYEILASVSPLSLASVTVHSGGPLATELPWILSRAVDIYPHQINNKSLSLNFSQEAFADPSIHMDALVGLGSFSWGPGQLEKEVSGFMWHCFPAQKPLLNRLHFEHKYQSAVDTLLTAKYSSESYRVSSGELCH</sequence>
<dbReference type="RefSeq" id="WP_015820075.1">
    <property type="nucleotide sequence ID" value="NC_012997.1"/>
</dbReference>
<evidence type="ECO:0000256" key="1">
    <source>
        <dbReference type="ARBA" id="ARBA00009600"/>
    </source>
</evidence>
<proteinExistence type="inferred from homology"/>
<dbReference type="HOGENOM" id="CLU_057596_1_0_6"/>
<dbReference type="AlphaFoldDB" id="C5BU30"/>
<reference evidence="2 3" key="1">
    <citation type="journal article" date="2009" name="PLoS ONE">
        <title>The complete genome of Teredinibacter turnerae T7901: an intracellular endosymbiont of marine wood-boring bivalves (shipworms).</title>
        <authorList>
            <person name="Yang J.C."/>
            <person name="Madupu R."/>
            <person name="Durkin A.S."/>
            <person name="Ekborg N.A."/>
            <person name="Pedamallu C.S."/>
            <person name="Hostetler J.B."/>
            <person name="Radune D."/>
            <person name="Toms B.S."/>
            <person name="Henrissat B."/>
            <person name="Coutinho P.M."/>
            <person name="Schwarz S."/>
            <person name="Field L."/>
            <person name="Trindade-Silva A.E."/>
            <person name="Soares C.A.G."/>
            <person name="Elshahawi S."/>
            <person name="Hanora A."/>
            <person name="Schmidt E.W."/>
            <person name="Haygood M.G."/>
            <person name="Posfai J."/>
            <person name="Benner J."/>
            <person name="Madinger C."/>
            <person name="Nove J."/>
            <person name="Anton B."/>
            <person name="Chaudhary K."/>
            <person name="Foster J."/>
            <person name="Holman A."/>
            <person name="Kumar S."/>
            <person name="Lessard P.A."/>
            <person name="Luyten Y.A."/>
            <person name="Slatko B."/>
            <person name="Wood N."/>
            <person name="Wu B."/>
            <person name="Teplitski M."/>
            <person name="Mougous J.D."/>
            <person name="Ward N."/>
            <person name="Eisen J.A."/>
            <person name="Badger J.H."/>
            <person name="Distel D.L."/>
        </authorList>
    </citation>
    <scope>NUCLEOTIDE SEQUENCE [LARGE SCALE GENOMIC DNA]</scope>
    <source>
        <strain evidence="3">ATCC 39867 / T7901</strain>
    </source>
</reference>
<gene>
    <name evidence="2" type="ordered locus">TERTU_1687</name>
</gene>
<keyword evidence="3" id="KW-1185">Reference proteome</keyword>
<protein>
    <submittedName>
        <fullName evidence="2">Uncharacterized protein</fullName>
    </submittedName>
</protein>
<dbReference type="Gene3D" id="3.40.1740.10">
    <property type="entry name" value="VC0467-like"/>
    <property type="match status" value="1"/>
</dbReference>
<dbReference type="SUPFAM" id="SSF143456">
    <property type="entry name" value="VC0467-like"/>
    <property type="match status" value="1"/>
</dbReference>
<dbReference type="STRING" id="377629.TERTU_1687"/>
<dbReference type="Proteomes" id="UP000009080">
    <property type="component" value="Chromosome"/>
</dbReference>
<dbReference type="Gene3D" id="3.30.70.1300">
    <property type="entry name" value="VC0467-like domains"/>
    <property type="match status" value="1"/>
</dbReference>
<dbReference type="InterPro" id="IPR003774">
    <property type="entry name" value="AlgH-like"/>
</dbReference>
<name>C5BU30_TERTT</name>
<accession>C5BU30</accession>
<dbReference type="EMBL" id="CP001614">
    <property type="protein sequence ID" value="ACR13960.1"/>
    <property type="molecule type" value="Genomic_DNA"/>
</dbReference>
<dbReference type="eggNOG" id="COG1678">
    <property type="taxonomic scope" value="Bacteria"/>
</dbReference>